<dbReference type="EMBL" id="CAXAMM010010632">
    <property type="protein sequence ID" value="CAK9023784.1"/>
    <property type="molecule type" value="Genomic_DNA"/>
</dbReference>
<dbReference type="Proteomes" id="UP001642464">
    <property type="component" value="Unassembled WGS sequence"/>
</dbReference>
<comment type="caution">
    <text evidence="2">The sequence shown here is derived from an EMBL/GenBank/DDBJ whole genome shotgun (WGS) entry which is preliminary data.</text>
</comment>
<keyword evidence="3" id="KW-1185">Reference proteome</keyword>
<reference evidence="2 3" key="1">
    <citation type="submission" date="2024-02" db="EMBL/GenBank/DDBJ databases">
        <authorList>
            <person name="Chen Y."/>
            <person name="Shah S."/>
            <person name="Dougan E. K."/>
            <person name="Thang M."/>
            <person name="Chan C."/>
        </authorList>
    </citation>
    <scope>NUCLEOTIDE SEQUENCE [LARGE SCALE GENOMIC DNA]</scope>
</reference>
<feature type="compositionally biased region" description="Low complexity" evidence="1">
    <location>
        <begin position="44"/>
        <end position="60"/>
    </location>
</feature>
<evidence type="ECO:0000313" key="3">
    <source>
        <dbReference type="Proteomes" id="UP001642464"/>
    </source>
</evidence>
<feature type="region of interest" description="Disordered" evidence="1">
    <location>
        <begin position="204"/>
        <end position="226"/>
    </location>
</feature>
<evidence type="ECO:0000256" key="1">
    <source>
        <dbReference type="SAM" id="MobiDB-lite"/>
    </source>
</evidence>
<organism evidence="2 3">
    <name type="scientific">Durusdinium trenchii</name>
    <dbReference type="NCBI Taxonomy" id="1381693"/>
    <lineage>
        <taxon>Eukaryota</taxon>
        <taxon>Sar</taxon>
        <taxon>Alveolata</taxon>
        <taxon>Dinophyceae</taxon>
        <taxon>Suessiales</taxon>
        <taxon>Symbiodiniaceae</taxon>
        <taxon>Durusdinium</taxon>
    </lineage>
</organism>
<sequence>MQYSVNVDPLMHSQIYQEPQLSSPLWSTAAPNDHAPTQQSGNGPMLLLMPPLPVHSLSPSPLSPMSPSPLSPTFSPSPLSPMSGDFYPGSPVRCMRNRCADESPDVTSPVTNSRSSKGPISKLQEFVQSSKTHPLPSSCAVLQWSHENRMAGSSLQFRATTSFLLDGVPHHVLGGWWPSKKQSQRDAAERALAFFIGMCGQELSKGQQGNSGYKSRGQNDAKHEEDPEVMDLQDFVGQQLQWSCRWEVQEEQTHDYGALCKATVEFTYLGIPHVFAGKACTGKSLAKADTARRVLWYLHAPGYENAFEVEQEHVKVLAQAIPEPVPGTWPPSVEAMGSPSTVASTCEQEMDLSPCSPTSPGHKSQAEADLLERKTTVMRLQNRLQKIFAKQLTPGKSVWCWRYEKNESDHTFQASVHISLLDRSFTGGWAATHQAAQMEACNQLAAFLDKDFKA</sequence>
<accession>A0ABP0KCN0</accession>
<proteinExistence type="predicted"/>
<evidence type="ECO:0000313" key="2">
    <source>
        <dbReference type="EMBL" id="CAK9023784.1"/>
    </source>
</evidence>
<feature type="compositionally biased region" description="Polar residues" evidence="1">
    <location>
        <begin position="204"/>
        <end position="216"/>
    </location>
</feature>
<feature type="region of interest" description="Disordered" evidence="1">
    <location>
        <begin position="23"/>
        <end position="77"/>
    </location>
</feature>
<name>A0ABP0KCN0_9DINO</name>
<protein>
    <submittedName>
        <fullName evidence="2">Ubiquitin thioesterase OTU1</fullName>
    </submittedName>
</protein>
<feature type="compositionally biased region" description="Polar residues" evidence="1">
    <location>
        <begin position="105"/>
        <end position="118"/>
    </location>
</feature>
<gene>
    <name evidence="2" type="ORF">SCF082_LOCUS16341</name>
</gene>
<feature type="compositionally biased region" description="Polar residues" evidence="1">
    <location>
        <begin position="23"/>
        <end position="42"/>
    </location>
</feature>
<feature type="region of interest" description="Disordered" evidence="1">
    <location>
        <begin position="100"/>
        <end position="119"/>
    </location>
</feature>
<feature type="compositionally biased region" description="Pro residues" evidence="1">
    <location>
        <begin position="61"/>
        <end position="70"/>
    </location>
</feature>